<evidence type="ECO:0000313" key="3">
    <source>
        <dbReference type="Proteomes" id="UP000807115"/>
    </source>
</evidence>
<organism evidence="2 3">
    <name type="scientific">Sorghum bicolor</name>
    <name type="common">Sorghum</name>
    <name type="synonym">Sorghum vulgare</name>
    <dbReference type="NCBI Taxonomy" id="4558"/>
    <lineage>
        <taxon>Eukaryota</taxon>
        <taxon>Viridiplantae</taxon>
        <taxon>Streptophyta</taxon>
        <taxon>Embryophyta</taxon>
        <taxon>Tracheophyta</taxon>
        <taxon>Spermatophyta</taxon>
        <taxon>Magnoliopsida</taxon>
        <taxon>Liliopsida</taxon>
        <taxon>Poales</taxon>
        <taxon>Poaceae</taxon>
        <taxon>PACMAD clade</taxon>
        <taxon>Panicoideae</taxon>
        <taxon>Andropogonodae</taxon>
        <taxon>Andropogoneae</taxon>
        <taxon>Sorghinae</taxon>
        <taxon>Sorghum</taxon>
    </lineage>
</organism>
<feature type="compositionally biased region" description="Basic and acidic residues" evidence="1">
    <location>
        <begin position="33"/>
        <end position="49"/>
    </location>
</feature>
<dbReference type="EMBL" id="CM027680">
    <property type="protein sequence ID" value="KAG0552908.1"/>
    <property type="molecule type" value="Genomic_DNA"/>
</dbReference>
<proteinExistence type="predicted"/>
<evidence type="ECO:0000256" key="1">
    <source>
        <dbReference type="SAM" id="MobiDB-lite"/>
    </source>
</evidence>
<reference evidence="2" key="2">
    <citation type="submission" date="2020-10" db="EMBL/GenBank/DDBJ databases">
        <authorList>
            <person name="Cooper E.A."/>
            <person name="Brenton Z.W."/>
            <person name="Flinn B.S."/>
            <person name="Jenkins J."/>
            <person name="Shu S."/>
            <person name="Flowers D."/>
            <person name="Luo F."/>
            <person name="Wang Y."/>
            <person name="Xia P."/>
            <person name="Barry K."/>
            <person name="Daum C."/>
            <person name="Lipzen A."/>
            <person name="Yoshinaga Y."/>
            <person name="Schmutz J."/>
            <person name="Saski C."/>
            <person name="Vermerris W."/>
            <person name="Kresovich S."/>
        </authorList>
    </citation>
    <scope>NUCLEOTIDE SEQUENCE</scope>
</reference>
<protein>
    <submittedName>
        <fullName evidence="2">Uncharacterized protein</fullName>
    </submittedName>
</protein>
<dbReference type="Proteomes" id="UP000807115">
    <property type="component" value="Chromosome 1"/>
</dbReference>
<reference evidence="2" key="1">
    <citation type="journal article" date="2019" name="BMC Genomics">
        <title>A new reference genome for Sorghum bicolor reveals high levels of sequence similarity between sweet and grain genotypes: implications for the genetics of sugar metabolism.</title>
        <authorList>
            <person name="Cooper E.A."/>
            <person name="Brenton Z.W."/>
            <person name="Flinn B.S."/>
            <person name="Jenkins J."/>
            <person name="Shu S."/>
            <person name="Flowers D."/>
            <person name="Luo F."/>
            <person name="Wang Y."/>
            <person name="Xia P."/>
            <person name="Barry K."/>
            <person name="Daum C."/>
            <person name="Lipzen A."/>
            <person name="Yoshinaga Y."/>
            <person name="Schmutz J."/>
            <person name="Saski C."/>
            <person name="Vermerris W."/>
            <person name="Kresovich S."/>
        </authorList>
    </citation>
    <scope>NUCLEOTIDE SEQUENCE</scope>
</reference>
<dbReference type="AlphaFoldDB" id="A0A921S6C0"/>
<feature type="region of interest" description="Disordered" evidence="1">
    <location>
        <begin position="30"/>
        <end position="49"/>
    </location>
</feature>
<comment type="caution">
    <text evidence="2">The sequence shown here is derived from an EMBL/GenBank/DDBJ whole genome shotgun (WGS) entry which is preliminary data.</text>
</comment>
<feature type="region of interest" description="Disordered" evidence="1">
    <location>
        <begin position="1"/>
        <end position="20"/>
    </location>
</feature>
<gene>
    <name evidence="2" type="ORF">BDA96_01G548600</name>
</gene>
<name>A0A921S6C0_SORBI</name>
<sequence>MRLQGRYPRPSQSQSHHSGRYLDVYVNSISDQSQRKATPDSHHVTKERNAVLLENEVTRRTSIKVSPI</sequence>
<evidence type="ECO:0000313" key="2">
    <source>
        <dbReference type="EMBL" id="KAG0552908.1"/>
    </source>
</evidence>
<accession>A0A921S6C0</accession>